<dbReference type="GO" id="GO:0006355">
    <property type="term" value="P:regulation of DNA-templated transcription"/>
    <property type="evidence" value="ECO:0007669"/>
    <property type="project" value="UniProtKB-UniRule"/>
</dbReference>
<dbReference type="PANTHER" id="PTHR31669">
    <property type="entry name" value="PROTEIN FAR1-RELATED SEQUENCE 10-RELATED"/>
    <property type="match status" value="1"/>
</dbReference>
<dbReference type="Gramene" id="AET3Gv20155300.3">
    <property type="protein sequence ID" value="AET3Gv20155300.3"/>
    <property type="gene ID" value="AET3Gv20155300"/>
</dbReference>
<keyword evidence="6" id="KW-0539">Nucleus</keyword>
<evidence type="ECO:0000256" key="5">
    <source>
        <dbReference type="PROSITE-ProRule" id="PRU00325"/>
    </source>
</evidence>
<dbReference type="InterPro" id="IPR031052">
    <property type="entry name" value="FHY3/FAR1"/>
</dbReference>
<proteinExistence type="inferred from homology"/>
<dbReference type="AlphaFoldDB" id="A0A453DYG9"/>
<dbReference type="GO" id="GO:0005634">
    <property type="term" value="C:nucleus"/>
    <property type="evidence" value="ECO:0007669"/>
    <property type="project" value="UniProtKB-SubCell"/>
</dbReference>
<comment type="similarity">
    <text evidence="1 6">Belongs to the FHY3/FAR1 family.</text>
</comment>
<evidence type="ECO:0000256" key="6">
    <source>
        <dbReference type="RuleBase" id="RU367018"/>
    </source>
</evidence>
<dbReference type="STRING" id="200361.A0A453DYG9"/>
<sequence>MKLLQDMKMEDMNLKVEIDVDGDGRVRTMLWVTGKNRQDYFHFGDVVTFDTTYKTNLYNMPFALFVGVNNHFQSVIFGGALMREETEAAFNWLFKTFVALMNDKHPVTILTDQALAMKGAIESALPNTKHRWCKWHVLRDVKGNIGHVYNKSSGFKKEFNKLVNDVTCVDEFESKWLSLVNRFNVSDNEYMVRLYDKRAMWAKPYFKGIFCAGMTSTQRSESANHMLKQYIPRSSPMHVFVRQYNKFLGSRMSDEAREFHLNANKSRTYESTYPIEDDAASIYTRSVLLKFQDELYKCGSYVVTPVVHGAQYMVSVAPSKVKDATKRKWRNVKIDDDGQFINCNCGMFDHVGMLCRHALKVMIREYFLKIPSKNILKRWTIWATGSYPAGMDMSDNRPHTDDTSYLKNLLHIAVEDLMKASSHDKKSLEAAVEGMGKLTAAIRKNTSMTETNHRLEPPHVESFVNIHVNTVLAPERVKKSGRPASVRPKSKMDYAAASAKKKNKSNKTAKKKPCGELKPRERALSSLYDNDQTTDTPSKELEDEVSPNIPSKKRKVICSTCHEPGHTRLKCTRRGIAQNLFECLQL</sequence>
<organism evidence="9 10">
    <name type="scientific">Aegilops tauschii subsp. strangulata</name>
    <name type="common">Goatgrass</name>
    <dbReference type="NCBI Taxonomy" id="200361"/>
    <lineage>
        <taxon>Eukaryota</taxon>
        <taxon>Viridiplantae</taxon>
        <taxon>Streptophyta</taxon>
        <taxon>Embryophyta</taxon>
        <taxon>Tracheophyta</taxon>
        <taxon>Spermatophyta</taxon>
        <taxon>Magnoliopsida</taxon>
        <taxon>Liliopsida</taxon>
        <taxon>Poales</taxon>
        <taxon>Poaceae</taxon>
        <taxon>BOP clade</taxon>
        <taxon>Pooideae</taxon>
        <taxon>Triticodae</taxon>
        <taxon>Triticeae</taxon>
        <taxon>Triticinae</taxon>
        <taxon>Aegilops</taxon>
    </lineage>
</organism>
<evidence type="ECO:0000259" key="8">
    <source>
        <dbReference type="PROSITE" id="PS50966"/>
    </source>
</evidence>
<dbReference type="InterPro" id="IPR018289">
    <property type="entry name" value="MULE_transposase_dom"/>
</dbReference>
<evidence type="ECO:0000256" key="4">
    <source>
        <dbReference type="ARBA" id="ARBA00022833"/>
    </source>
</evidence>
<dbReference type="Pfam" id="PF04434">
    <property type="entry name" value="SWIM"/>
    <property type="match status" value="1"/>
</dbReference>
<dbReference type="OMA" id="ESTYAIE"/>
<evidence type="ECO:0000313" key="10">
    <source>
        <dbReference type="Proteomes" id="UP000015105"/>
    </source>
</evidence>
<dbReference type="EnsemblPlants" id="AET3Gv20155300.20">
    <property type="protein sequence ID" value="AET3Gv20155300.20"/>
    <property type="gene ID" value="AET3Gv20155300"/>
</dbReference>
<name>A0A453DYG9_AEGTS</name>
<reference evidence="9" key="3">
    <citation type="journal article" date="2017" name="Nature">
        <title>Genome sequence of the progenitor of the wheat D genome Aegilops tauschii.</title>
        <authorList>
            <person name="Luo M.C."/>
            <person name="Gu Y.Q."/>
            <person name="Puiu D."/>
            <person name="Wang H."/>
            <person name="Twardziok S.O."/>
            <person name="Deal K.R."/>
            <person name="Huo N."/>
            <person name="Zhu T."/>
            <person name="Wang L."/>
            <person name="Wang Y."/>
            <person name="McGuire P.E."/>
            <person name="Liu S."/>
            <person name="Long H."/>
            <person name="Ramasamy R.K."/>
            <person name="Rodriguez J.C."/>
            <person name="Van S.L."/>
            <person name="Yuan L."/>
            <person name="Wang Z."/>
            <person name="Xia Z."/>
            <person name="Xiao L."/>
            <person name="Anderson O.D."/>
            <person name="Ouyang S."/>
            <person name="Liang Y."/>
            <person name="Zimin A.V."/>
            <person name="Pertea G."/>
            <person name="Qi P."/>
            <person name="Bennetzen J.L."/>
            <person name="Dai X."/>
            <person name="Dawson M.W."/>
            <person name="Muller H.G."/>
            <person name="Kugler K."/>
            <person name="Rivarola-Duarte L."/>
            <person name="Spannagl M."/>
            <person name="Mayer K.F.X."/>
            <person name="Lu F.H."/>
            <person name="Bevan M.W."/>
            <person name="Leroy P."/>
            <person name="Li P."/>
            <person name="You F.M."/>
            <person name="Sun Q."/>
            <person name="Liu Z."/>
            <person name="Lyons E."/>
            <person name="Wicker T."/>
            <person name="Salzberg S.L."/>
            <person name="Devos K.M."/>
            <person name="Dvorak J."/>
        </authorList>
    </citation>
    <scope>NUCLEOTIDE SEQUENCE [LARGE SCALE GENOMIC DNA]</scope>
    <source>
        <strain evidence="9">cv. AL8/78</strain>
    </source>
</reference>
<dbReference type="KEGG" id="ats:109734818"/>
<feature type="compositionally biased region" description="Polar residues" evidence="7">
    <location>
        <begin position="527"/>
        <end position="536"/>
    </location>
</feature>
<evidence type="ECO:0000256" key="1">
    <source>
        <dbReference type="ARBA" id="ARBA00005889"/>
    </source>
</evidence>
<dbReference type="SMART" id="SM00575">
    <property type="entry name" value="ZnF_PMZ"/>
    <property type="match status" value="1"/>
</dbReference>
<accession>A0A453DYG9</accession>
<reference evidence="9" key="4">
    <citation type="submission" date="2019-03" db="UniProtKB">
        <authorList>
            <consortium name="EnsemblPlants"/>
        </authorList>
    </citation>
    <scope>IDENTIFICATION</scope>
</reference>
<comment type="subcellular location">
    <subcellularLocation>
        <location evidence="6">Nucleus</location>
    </subcellularLocation>
</comment>
<reference evidence="10" key="2">
    <citation type="journal article" date="2017" name="Nat. Plants">
        <title>The Aegilops tauschii genome reveals multiple impacts of transposons.</title>
        <authorList>
            <person name="Zhao G."/>
            <person name="Zou C."/>
            <person name="Li K."/>
            <person name="Wang K."/>
            <person name="Li T."/>
            <person name="Gao L."/>
            <person name="Zhang X."/>
            <person name="Wang H."/>
            <person name="Yang Z."/>
            <person name="Liu X."/>
            <person name="Jiang W."/>
            <person name="Mao L."/>
            <person name="Kong X."/>
            <person name="Jiao Y."/>
            <person name="Jia J."/>
        </authorList>
    </citation>
    <scope>NUCLEOTIDE SEQUENCE [LARGE SCALE GENOMIC DNA]</scope>
    <source>
        <strain evidence="10">cv. AL8/78</strain>
    </source>
</reference>
<keyword evidence="10" id="KW-1185">Reference proteome</keyword>
<dbReference type="RefSeq" id="XP_020149588.1">
    <property type="nucleotide sequence ID" value="XM_020293999.4"/>
</dbReference>
<dbReference type="GO" id="GO:0008270">
    <property type="term" value="F:zinc ion binding"/>
    <property type="evidence" value="ECO:0007669"/>
    <property type="project" value="UniProtKB-UniRule"/>
</dbReference>
<dbReference type="Gramene" id="AET3Gv20155300.7">
    <property type="protein sequence ID" value="AET3Gv20155300.7"/>
    <property type="gene ID" value="AET3Gv20155300"/>
</dbReference>
<dbReference type="InterPro" id="IPR007527">
    <property type="entry name" value="Znf_SWIM"/>
</dbReference>
<keyword evidence="3 5" id="KW-0863">Zinc-finger</keyword>
<feature type="region of interest" description="Disordered" evidence="7">
    <location>
        <begin position="476"/>
        <end position="548"/>
    </location>
</feature>
<reference evidence="9" key="5">
    <citation type="journal article" date="2021" name="G3 (Bethesda)">
        <title>Aegilops tauschii genome assembly Aet v5.0 features greater sequence contiguity and improved annotation.</title>
        <authorList>
            <person name="Wang L."/>
            <person name="Zhu T."/>
            <person name="Rodriguez J.C."/>
            <person name="Deal K.R."/>
            <person name="Dubcovsky J."/>
            <person name="McGuire P.E."/>
            <person name="Lux T."/>
            <person name="Spannagl M."/>
            <person name="Mayer K.F.X."/>
            <person name="Baldrich P."/>
            <person name="Meyers B.C."/>
            <person name="Huo N."/>
            <person name="Gu Y.Q."/>
            <person name="Zhou H."/>
            <person name="Devos K.M."/>
            <person name="Bennetzen J.L."/>
            <person name="Unver T."/>
            <person name="Budak H."/>
            <person name="Gulick P.J."/>
            <person name="Galiba G."/>
            <person name="Kalapos B."/>
            <person name="Nelson D.R."/>
            <person name="Li P."/>
            <person name="You F.M."/>
            <person name="Luo M.C."/>
            <person name="Dvorak J."/>
        </authorList>
    </citation>
    <scope>NUCLEOTIDE SEQUENCE [LARGE SCALE GENOMIC DNA]</scope>
    <source>
        <strain evidence="9">cv. AL8/78</strain>
    </source>
</reference>
<evidence type="ECO:0000256" key="7">
    <source>
        <dbReference type="SAM" id="MobiDB-lite"/>
    </source>
</evidence>
<dbReference type="EnsemblPlants" id="AET3Gv20155300.7">
    <property type="protein sequence ID" value="AET3Gv20155300.7"/>
    <property type="gene ID" value="AET3Gv20155300"/>
</dbReference>
<keyword evidence="2 6" id="KW-0479">Metal-binding</keyword>
<dbReference type="EnsemblPlants" id="AET3Gv20155300.11">
    <property type="protein sequence ID" value="AET3Gv20155300.11"/>
    <property type="gene ID" value="AET3Gv20155300"/>
</dbReference>
<protein>
    <recommendedName>
        <fullName evidence="6">Protein FAR1-RELATED SEQUENCE</fullName>
    </recommendedName>
</protein>
<dbReference type="Gramene" id="AET3Gv20155300.11">
    <property type="protein sequence ID" value="AET3Gv20155300.11"/>
    <property type="gene ID" value="AET3Gv20155300"/>
</dbReference>
<dbReference type="InterPro" id="IPR006564">
    <property type="entry name" value="Znf_PMZ"/>
</dbReference>
<dbReference type="Pfam" id="PF10551">
    <property type="entry name" value="MULE"/>
    <property type="match status" value="1"/>
</dbReference>
<keyword evidence="4 6" id="KW-0862">Zinc</keyword>
<dbReference type="RefSeq" id="XP_040259297.1">
    <property type="nucleotide sequence ID" value="XM_040403363.3"/>
</dbReference>
<feature type="compositionally biased region" description="Basic residues" evidence="7">
    <location>
        <begin position="499"/>
        <end position="512"/>
    </location>
</feature>
<dbReference type="GeneID" id="109734818"/>
<evidence type="ECO:0000256" key="2">
    <source>
        <dbReference type="ARBA" id="ARBA00022723"/>
    </source>
</evidence>
<dbReference type="EnsemblPlants" id="AET3Gv20155300.3">
    <property type="protein sequence ID" value="AET3Gv20155300.3"/>
    <property type="gene ID" value="AET3Gv20155300"/>
</dbReference>
<dbReference type="Proteomes" id="UP000015105">
    <property type="component" value="Chromosome 3D"/>
</dbReference>
<evidence type="ECO:0000256" key="3">
    <source>
        <dbReference type="ARBA" id="ARBA00022771"/>
    </source>
</evidence>
<dbReference type="PANTHER" id="PTHR31669:SF168">
    <property type="entry name" value="PROTEIN FAR1-RELATED SEQUENCE"/>
    <property type="match status" value="1"/>
</dbReference>
<evidence type="ECO:0000313" key="9">
    <source>
        <dbReference type="EnsemblPlants" id="AET3Gv20155300.3"/>
    </source>
</evidence>
<feature type="compositionally biased region" description="Basic and acidic residues" evidence="7">
    <location>
        <begin position="513"/>
        <end position="523"/>
    </location>
</feature>
<comment type="function">
    <text evidence="6">Putative transcription activator involved in regulating light control of development.</text>
</comment>
<dbReference type="Gramene" id="AET3Gv20155300.20">
    <property type="protein sequence ID" value="AET3Gv20155300.20"/>
    <property type="gene ID" value="AET3Gv20155300"/>
</dbReference>
<reference evidence="10" key="1">
    <citation type="journal article" date="2014" name="Science">
        <title>Ancient hybridizations among the ancestral genomes of bread wheat.</title>
        <authorList>
            <consortium name="International Wheat Genome Sequencing Consortium,"/>
            <person name="Marcussen T."/>
            <person name="Sandve S.R."/>
            <person name="Heier L."/>
            <person name="Spannagl M."/>
            <person name="Pfeifer M."/>
            <person name="Jakobsen K.S."/>
            <person name="Wulff B.B."/>
            <person name="Steuernagel B."/>
            <person name="Mayer K.F."/>
            <person name="Olsen O.A."/>
        </authorList>
    </citation>
    <scope>NUCLEOTIDE SEQUENCE [LARGE SCALE GENOMIC DNA]</scope>
    <source>
        <strain evidence="10">cv. AL8/78</strain>
    </source>
</reference>
<dbReference type="OrthoDB" id="682414at2759"/>
<dbReference type="PROSITE" id="PS50966">
    <property type="entry name" value="ZF_SWIM"/>
    <property type="match status" value="1"/>
</dbReference>
<feature type="domain" description="SWIM-type" evidence="8">
    <location>
        <begin position="330"/>
        <end position="366"/>
    </location>
</feature>